<name>A0ABW5MV41_9FLAO</name>
<comment type="caution">
    <text evidence="1">The sequence shown here is derived from an EMBL/GenBank/DDBJ whole genome shotgun (WGS) entry which is preliminary data.</text>
</comment>
<keyword evidence="2" id="KW-1185">Reference proteome</keyword>
<evidence type="ECO:0000313" key="2">
    <source>
        <dbReference type="Proteomes" id="UP001597526"/>
    </source>
</evidence>
<gene>
    <name evidence="1" type="ORF">ACFSQJ_03830</name>
</gene>
<dbReference type="EMBL" id="JBHULB010000006">
    <property type="protein sequence ID" value="MFD2586043.1"/>
    <property type="molecule type" value="Genomic_DNA"/>
</dbReference>
<protein>
    <submittedName>
        <fullName evidence="1">Uncharacterized protein</fullName>
    </submittedName>
</protein>
<evidence type="ECO:0000313" key="1">
    <source>
        <dbReference type="EMBL" id="MFD2586043.1"/>
    </source>
</evidence>
<accession>A0ABW5MV41</accession>
<dbReference type="Proteomes" id="UP001597526">
    <property type="component" value="Unassembled WGS sequence"/>
</dbReference>
<sequence>MESICIEFGVCKIHVAGDIVFVSSEKKEELRDFSIRNTITLSKHSWNWDWILEPYLDTEFTAANEKMVEQRLVENGFKIAEIENIRNEVGKQMLKYNFNTMLWDWSSLGLADVLSAMRAKYNRERFRAFYMRALEIELRAPGS</sequence>
<proteinExistence type="predicted"/>
<organism evidence="1 2">
    <name type="scientific">Croceitalea marina</name>
    <dbReference type="NCBI Taxonomy" id="1775166"/>
    <lineage>
        <taxon>Bacteria</taxon>
        <taxon>Pseudomonadati</taxon>
        <taxon>Bacteroidota</taxon>
        <taxon>Flavobacteriia</taxon>
        <taxon>Flavobacteriales</taxon>
        <taxon>Flavobacteriaceae</taxon>
        <taxon>Croceitalea</taxon>
    </lineage>
</organism>
<dbReference type="RefSeq" id="WP_377765698.1">
    <property type="nucleotide sequence ID" value="NZ_JBHULB010000006.1"/>
</dbReference>
<reference evidence="2" key="1">
    <citation type="journal article" date="2019" name="Int. J. Syst. Evol. Microbiol.">
        <title>The Global Catalogue of Microorganisms (GCM) 10K type strain sequencing project: providing services to taxonomists for standard genome sequencing and annotation.</title>
        <authorList>
            <consortium name="The Broad Institute Genomics Platform"/>
            <consortium name="The Broad Institute Genome Sequencing Center for Infectious Disease"/>
            <person name="Wu L."/>
            <person name="Ma J."/>
        </authorList>
    </citation>
    <scope>NUCLEOTIDE SEQUENCE [LARGE SCALE GENOMIC DNA]</scope>
    <source>
        <strain evidence="2">KCTC 52368</strain>
    </source>
</reference>